<evidence type="ECO:0000259" key="2">
    <source>
        <dbReference type="Pfam" id="PF15733"/>
    </source>
</evidence>
<evidence type="ECO:0000313" key="4">
    <source>
        <dbReference type="RefSeq" id="XP_007537131.1"/>
    </source>
</evidence>
<dbReference type="STRING" id="9365.ENSEEUP00000000504"/>
<dbReference type="AlphaFoldDB" id="A0A1S3ALR0"/>
<evidence type="ECO:0000313" key="3">
    <source>
        <dbReference type="Proteomes" id="UP001652624"/>
    </source>
</evidence>
<accession>A0A1S3ALR0</accession>
<dbReference type="Pfam" id="PF15733">
    <property type="entry name" value="DUF4682"/>
    <property type="match status" value="1"/>
</dbReference>
<organism evidence="3 4">
    <name type="scientific">Erinaceus europaeus</name>
    <name type="common">Western European hedgehog</name>
    <dbReference type="NCBI Taxonomy" id="9365"/>
    <lineage>
        <taxon>Eukaryota</taxon>
        <taxon>Metazoa</taxon>
        <taxon>Chordata</taxon>
        <taxon>Craniata</taxon>
        <taxon>Vertebrata</taxon>
        <taxon>Euteleostomi</taxon>
        <taxon>Mammalia</taxon>
        <taxon>Eutheria</taxon>
        <taxon>Laurasiatheria</taxon>
        <taxon>Eulipotyphla</taxon>
        <taxon>Erinaceidae</taxon>
        <taxon>Erinaceinae</taxon>
        <taxon>Erinaceus</taxon>
    </lineage>
</organism>
<dbReference type="InterPro" id="IPR032738">
    <property type="entry name" value="Tbc1d30_C"/>
</dbReference>
<dbReference type="InParanoid" id="A0A1S3ALR0"/>
<protein>
    <submittedName>
        <fullName evidence="4">Uncharacterized protein C9orf152 homolog</fullName>
    </submittedName>
</protein>
<feature type="region of interest" description="Disordered" evidence="1">
    <location>
        <begin position="87"/>
        <end position="175"/>
    </location>
</feature>
<dbReference type="PANTHER" id="PTHR36290">
    <property type="entry name" value="RIKEN CDNA D630039A03 GENE"/>
    <property type="match status" value="1"/>
</dbReference>
<dbReference type="Proteomes" id="UP001652624">
    <property type="component" value="Chromosome 10"/>
</dbReference>
<dbReference type="eggNOG" id="ENOG502SBBU">
    <property type="taxonomic scope" value="Eukaryota"/>
</dbReference>
<dbReference type="FunCoup" id="A0A1S3ALR0">
    <property type="interactions" value="60"/>
</dbReference>
<dbReference type="OrthoDB" id="9935880at2759"/>
<proteinExistence type="predicted"/>
<feature type="region of interest" description="Disordered" evidence="1">
    <location>
        <begin position="188"/>
        <end position="239"/>
    </location>
</feature>
<feature type="domain" description="TBC1" evidence="2">
    <location>
        <begin position="39"/>
        <end position="153"/>
    </location>
</feature>
<dbReference type="PROSITE" id="PS51257">
    <property type="entry name" value="PROKAR_LIPOPROTEIN"/>
    <property type="match status" value="1"/>
</dbReference>
<evidence type="ECO:0000256" key="1">
    <source>
        <dbReference type="SAM" id="MobiDB-lite"/>
    </source>
</evidence>
<gene>
    <name evidence="4" type="primary">C10H9orf152</name>
</gene>
<name>A0A1S3ALR0_ERIEU</name>
<dbReference type="PANTHER" id="PTHR36290:SF1">
    <property type="entry name" value="RIKEN CDNA D630039A03 GENE"/>
    <property type="match status" value="1"/>
</dbReference>
<reference evidence="4" key="1">
    <citation type="submission" date="2025-08" db="UniProtKB">
        <authorList>
            <consortium name="RefSeq"/>
        </authorList>
    </citation>
    <scope>IDENTIFICATION</scope>
</reference>
<feature type="compositionally biased region" description="Low complexity" evidence="1">
    <location>
        <begin position="189"/>
        <end position="204"/>
    </location>
</feature>
<keyword evidence="3" id="KW-1185">Reference proteome</keyword>
<dbReference type="RefSeq" id="XP_007537131.1">
    <property type="nucleotide sequence ID" value="XM_007537069.3"/>
</dbReference>
<sequence>MKGLPCPCPVLPHCWLLGSCLMAEGSRTPALGAGPPLSIQLLRAQYEGQRQQQRAQAHVVMLRTGGSMPAPADVVLNAVWINKERRPSLAPGEAAPEVGKGHDVADGGRLQPPESPWHTHLEMHRLGQTSHQEISGQAKHKGNVTGSEQSPRQDGDPGWSANCQGPRRGSRVPEAAQSACEMTGVQTRAAAGSALNRAAQCSPGESPPRSRRPAHYPFPQRKNPRISQAARNLGLYGPV</sequence>